<dbReference type="InterPro" id="IPR020843">
    <property type="entry name" value="ER"/>
</dbReference>
<evidence type="ECO:0000259" key="3">
    <source>
        <dbReference type="SMART" id="SM00829"/>
    </source>
</evidence>
<dbReference type="NCBIfam" id="TIGR02824">
    <property type="entry name" value="quinone_pig3"/>
    <property type="match status" value="1"/>
</dbReference>
<evidence type="ECO:0000313" key="5">
    <source>
        <dbReference type="Proteomes" id="UP000023351"/>
    </source>
</evidence>
<dbReference type="GO" id="GO:0070402">
    <property type="term" value="F:NADPH binding"/>
    <property type="evidence" value="ECO:0007669"/>
    <property type="project" value="TreeGrafter"/>
</dbReference>
<dbReference type="InterPro" id="IPR011032">
    <property type="entry name" value="GroES-like_sf"/>
</dbReference>
<dbReference type="Gene3D" id="3.90.180.10">
    <property type="entry name" value="Medium-chain alcohol dehydrogenases, catalytic domain"/>
    <property type="match status" value="1"/>
</dbReference>
<feature type="domain" description="Enoyl reductase (ER)" evidence="3">
    <location>
        <begin position="10"/>
        <end position="243"/>
    </location>
</feature>
<dbReference type="SUPFAM" id="SSF51735">
    <property type="entry name" value="NAD(P)-binding Rossmann-fold domains"/>
    <property type="match status" value="1"/>
</dbReference>
<proteinExistence type="predicted"/>
<evidence type="ECO:0000256" key="1">
    <source>
        <dbReference type="ARBA" id="ARBA00022857"/>
    </source>
</evidence>
<comment type="caution">
    <text evidence="4">The sequence shown here is derived from an EMBL/GenBank/DDBJ whole genome shotgun (WGS) entry which is preliminary data.</text>
</comment>
<dbReference type="Proteomes" id="UP000023351">
    <property type="component" value="Unassembled WGS sequence"/>
</dbReference>
<dbReference type="SUPFAM" id="SSF50129">
    <property type="entry name" value="GroES-like"/>
    <property type="match status" value="1"/>
</dbReference>
<protein>
    <submittedName>
        <fullName evidence="4">NAD(P)H quinone oxidoreductase, PIG3 family protein</fullName>
    </submittedName>
</protein>
<evidence type="ECO:0000256" key="2">
    <source>
        <dbReference type="ARBA" id="ARBA00023002"/>
    </source>
</evidence>
<dbReference type="PANTHER" id="PTHR48106:SF8">
    <property type="entry name" value="OS02G0805600 PROTEIN"/>
    <property type="match status" value="1"/>
</dbReference>
<dbReference type="PANTHER" id="PTHR48106">
    <property type="entry name" value="QUINONE OXIDOREDUCTASE PIG3-RELATED"/>
    <property type="match status" value="1"/>
</dbReference>
<dbReference type="InterPro" id="IPR014189">
    <property type="entry name" value="Quinone_OxRdtase_PIG3"/>
</dbReference>
<keyword evidence="1" id="KW-0521">NADP</keyword>
<accession>X8DXH6</accession>
<dbReference type="CDD" id="cd05276">
    <property type="entry name" value="p53_inducible_oxidoreductase"/>
    <property type="match status" value="1"/>
</dbReference>
<dbReference type="AlphaFoldDB" id="X8DXH6"/>
<evidence type="ECO:0000313" key="4">
    <source>
        <dbReference type="EMBL" id="EUA72255.1"/>
    </source>
</evidence>
<reference evidence="4 5" key="1">
    <citation type="submission" date="2013-12" db="EMBL/GenBank/DDBJ databases">
        <authorList>
            <person name="Zelazny A."/>
            <person name="Olivier K."/>
            <person name="Holland S."/>
            <person name="Lenaerts A."/>
            <person name="Ordway D."/>
            <person name="DeGroote M.A."/>
            <person name="Parker T."/>
            <person name="Sizemore C."/>
            <person name="Tallon L.J."/>
            <person name="Sadzewicz L.K."/>
            <person name="Sengamalay N."/>
            <person name="Fraser C.M."/>
            <person name="Hine E."/>
            <person name="Shefchek K.A."/>
            <person name="Das S.P."/>
            <person name="Tettelin H."/>
        </authorList>
    </citation>
    <scope>NUCLEOTIDE SEQUENCE [LARGE SCALE GENOMIC DNA]</scope>
    <source>
        <strain evidence="4 5">1513</strain>
    </source>
</reference>
<dbReference type="SMART" id="SM00829">
    <property type="entry name" value="PKS_ER"/>
    <property type="match status" value="1"/>
</dbReference>
<dbReference type="InterPro" id="IPR013149">
    <property type="entry name" value="ADH-like_C"/>
</dbReference>
<dbReference type="GO" id="GO:0016651">
    <property type="term" value="F:oxidoreductase activity, acting on NAD(P)H"/>
    <property type="evidence" value="ECO:0007669"/>
    <property type="project" value="TreeGrafter"/>
</dbReference>
<keyword evidence="2" id="KW-0560">Oxidoreductase</keyword>
<dbReference type="InterPro" id="IPR013154">
    <property type="entry name" value="ADH-like_N"/>
</dbReference>
<dbReference type="Gene3D" id="3.40.50.720">
    <property type="entry name" value="NAD(P)-binding Rossmann-like Domain"/>
    <property type="match status" value="1"/>
</dbReference>
<gene>
    <name evidence="4" type="ORF">I540_1019</name>
</gene>
<dbReference type="InterPro" id="IPR036291">
    <property type="entry name" value="NAD(P)-bd_dom_sf"/>
</dbReference>
<sequence length="245" mass="24965">MYAITLNGFGDPEVMQWTQVADLPAPGPGEVTIDVVAAGVNRADVMQRLGLYPPPPGASEIPGLEVSGHIAEVGPGVQGWVPGDAVCALMAGGGYAERVNVAATQVLPVPRGVSITAAAALPETAATVWSNVVMTGGLRRGQTLLIHGGGSGIGTHAIQVGRALGANVAVTAGTQFKLDRCRELGAHTLINYREQDFPAVVNAAYPGANVILDIMGGSYLAKNVEALAENGHLTIIGLQGGPPPN</sequence>
<dbReference type="PATRIC" id="fig|1299321.3.peg.975"/>
<dbReference type="EMBL" id="JAOJ01000002">
    <property type="protein sequence ID" value="EUA72255.1"/>
    <property type="molecule type" value="Genomic_DNA"/>
</dbReference>
<organism evidence="4 5">
    <name type="scientific">Mycobacteroides abscessus subsp. bolletii 1513</name>
    <dbReference type="NCBI Taxonomy" id="1299321"/>
    <lineage>
        <taxon>Bacteria</taxon>
        <taxon>Bacillati</taxon>
        <taxon>Actinomycetota</taxon>
        <taxon>Actinomycetes</taxon>
        <taxon>Mycobacteriales</taxon>
        <taxon>Mycobacteriaceae</taxon>
        <taxon>Mycobacteroides</taxon>
        <taxon>Mycobacteroides abscessus</taxon>
    </lineage>
</organism>
<dbReference type="Pfam" id="PF08240">
    <property type="entry name" value="ADH_N"/>
    <property type="match status" value="1"/>
</dbReference>
<name>X8DXH6_9MYCO</name>
<dbReference type="Pfam" id="PF00107">
    <property type="entry name" value="ADH_zinc_N"/>
    <property type="match status" value="1"/>
</dbReference>